<evidence type="ECO:0000256" key="4">
    <source>
        <dbReference type="ARBA" id="ARBA00023125"/>
    </source>
</evidence>
<evidence type="ECO:0000256" key="7">
    <source>
        <dbReference type="PROSITE-ProRule" id="PRU00108"/>
    </source>
</evidence>
<feature type="compositionally biased region" description="Low complexity" evidence="9">
    <location>
        <begin position="38"/>
        <end position="51"/>
    </location>
</feature>
<comment type="subcellular location">
    <subcellularLocation>
        <location evidence="1 7 8">Nucleus</location>
    </subcellularLocation>
</comment>
<evidence type="ECO:0000256" key="9">
    <source>
        <dbReference type="SAM" id="MobiDB-lite"/>
    </source>
</evidence>
<keyword evidence="4 7" id="KW-0238">DNA-binding</keyword>
<dbReference type="AlphaFoldDB" id="A0A1W6AZK9"/>
<feature type="compositionally biased region" description="Polar residues" evidence="9">
    <location>
        <begin position="291"/>
        <end position="308"/>
    </location>
</feature>
<dbReference type="GO" id="GO:0005634">
    <property type="term" value="C:nucleus"/>
    <property type="evidence" value="ECO:0007669"/>
    <property type="project" value="UniProtKB-SubCell"/>
</dbReference>
<dbReference type="InterPro" id="IPR001356">
    <property type="entry name" value="HD"/>
</dbReference>
<accession>A0A1W6AZK9</accession>
<dbReference type="PRINTS" id="PR00031">
    <property type="entry name" value="HTHREPRESSR"/>
</dbReference>
<keyword evidence="6 7" id="KW-0539">Nucleus</keyword>
<feature type="region of interest" description="Disordered" evidence="9">
    <location>
        <begin position="29"/>
        <end position="51"/>
    </location>
</feature>
<dbReference type="GO" id="GO:0030154">
    <property type="term" value="P:cell differentiation"/>
    <property type="evidence" value="ECO:0007669"/>
    <property type="project" value="TreeGrafter"/>
</dbReference>
<evidence type="ECO:0000256" key="5">
    <source>
        <dbReference type="ARBA" id="ARBA00023155"/>
    </source>
</evidence>
<sequence length="341" mass="38152">MVHYEHALIDYPSPESTAYHHQHLLRCEASNSSPPQQNATTNMYTNNNNTAPTATTTSTIQAHQYSVTPHYHLSAIDNTTTSCTTQYYDPAAAYRHPYASWQPQAGNKDESAMSAYHPQGWAYQVPQHIDSSVAQADIYKQHEFYSAAAGQHGGGGQYMVGGSCAVMSPHAAGGGAHMLSQQQQQVLAEEEMIIKERQQAAYGAWINQTNIGSANCKTRTKDKYRVVYSDHQRLELEKEFHYSRYITIRRKAELALNLNLSERQVKIWFQNRRAKERKVNKKKTVGDDSKLSTADTEPRSSPASSSDYNEGGMGTPHSQSDINQQSPQPHTVALPQRHNLN</sequence>
<gene>
    <name evidence="11" type="primary">cdx</name>
</gene>
<dbReference type="PANTHER" id="PTHR24332:SF9">
    <property type="entry name" value="HOMEOTIC PROTEIN CAUDAL"/>
    <property type="match status" value="1"/>
</dbReference>
<feature type="compositionally biased region" description="Polar residues" evidence="9">
    <location>
        <begin position="316"/>
        <end position="329"/>
    </location>
</feature>
<dbReference type="PROSITE" id="PS00027">
    <property type="entry name" value="HOMEOBOX_1"/>
    <property type="match status" value="1"/>
</dbReference>
<dbReference type="PANTHER" id="PTHR24332">
    <property type="entry name" value="HOMEOBOX PROTEIN CDX"/>
    <property type="match status" value="1"/>
</dbReference>
<dbReference type="PRINTS" id="PR00024">
    <property type="entry name" value="HOMEOBOX"/>
</dbReference>
<evidence type="ECO:0000313" key="11">
    <source>
        <dbReference type="EMBL" id="ARJ36952.1"/>
    </source>
</evidence>
<dbReference type="PROSITE" id="PS50071">
    <property type="entry name" value="HOMEOBOX_2"/>
    <property type="match status" value="1"/>
</dbReference>
<dbReference type="FunFam" id="1.10.10.60:FF:000574">
    <property type="entry name" value="Homeobox protein CHOX-CAD2"/>
    <property type="match status" value="1"/>
</dbReference>
<dbReference type="InterPro" id="IPR047152">
    <property type="entry name" value="Caudal_homeobox"/>
</dbReference>
<comment type="similarity">
    <text evidence="2">Belongs to the Caudal homeobox family.</text>
</comment>
<dbReference type="InterPro" id="IPR009057">
    <property type="entry name" value="Homeodomain-like_sf"/>
</dbReference>
<evidence type="ECO:0000256" key="1">
    <source>
        <dbReference type="ARBA" id="ARBA00004123"/>
    </source>
</evidence>
<evidence type="ECO:0000256" key="2">
    <source>
        <dbReference type="ARBA" id="ARBA00010341"/>
    </source>
</evidence>
<dbReference type="GO" id="GO:0000977">
    <property type="term" value="F:RNA polymerase II transcription regulatory region sequence-specific DNA binding"/>
    <property type="evidence" value="ECO:0007669"/>
    <property type="project" value="TreeGrafter"/>
</dbReference>
<dbReference type="EMBL" id="KY565393">
    <property type="protein sequence ID" value="ARJ36952.1"/>
    <property type="molecule type" value="mRNA"/>
</dbReference>
<keyword evidence="3" id="KW-0217">Developmental protein</keyword>
<dbReference type="InterPro" id="IPR017970">
    <property type="entry name" value="Homeobox_CS"/>
</dbReference>
<keyword evidence="5 7" id="KW-0371">Homeobox</keyword>
<feature type="DNA-binding region" description="Homeobox" evidence="7">
    <location>
        <begin position="221"/>
        <end position="280"/>
    </location>
</feature>
<reference evidence="11" key="1">
    <citation type="journal article" date="2017" name="BMC Biol.">
        <title>Cleavage modification did not alter blastomere fates during bryozoan evolution.</title>
        <authorList>
            <person name="Vellutini B.C."/>
            <person name="Martin-Duran J.M."/>
            <person name="Hejnol A."/>
        </authorList>
    </citation>
    <scope>NUCLEOTIDE SEQUENCE</scope>
</reference>
<dbReference type="Pfam" id="PF00046">
    <property type="entry name" value="Homeodomain"/>
    <property type="match status" value="1"/>
</dbReference>
<dbReference type="GO" id="GO:0000981">
    <property type="term" value="F:DNA-binding transcription factor activity, RNA polymerase II-specific"/>
    <property type="evidence" value="ECO:0007669"/>
    <property type="project" value="InterPro"/>
</dbReference>
<dbReference type="GO" id="GO:0009948">
    <property type="term" value="P:anterior/posterior axis specification"/>
    <property type="evidence" value="ECO:0007669"/>
    <property type="project" value="TreeGrafter"/>
</dbReference>
<name>A0A1W6AZK9_MEMME</name>
<dbReference type="InterPro" id="IPR000047">
    <property type="entry name" value="HTH_motif"/>
</dbReference>
<evidence type="ECO:0000256" key="8">
    <source>
        <dbReference type="RuleBase" id="RU000682"/>
    </source>
</evidence>
<protein>
    <submittedName>
        <fullName evidence="11">Caudal</fullName>
    </submittedName>
</protein>
<dbReference type="SUPFAM" id="SSF46689">
    <property type="entry name" value="Homeodomain-like"/>
    <property type="match status" value="1"/>
</dbReference>
<proteinExistence type="evidence at transcript level"/>
<dbReference type="GO" id="GO:0009887">
    <property type="term" value="P:animal organ morphogenesis"/>
    <property type="evidence" value="ECO:0007669"/>
    <property type="project" value="TreeGrafter"/>
</dbReference>
<evidence type="ECO:0000256" key="6">
    <source>
        <dbReference type="ARBA" id="ARBA00023242"/>
    </source>
</evidence>
<dbReference type="InterPro" id="IPR020479">
    <property type="entry name" value="HD_metazoa"/>
</dbReference>
<feature type="region of interest" description="Disordered" evidence="9">
    <location>
        <begin position="276"/>
        <end position="341"/>
    </location>
</feature>
<evidence type="ECO:0000256" key="3">
    <source>
        <dbReference type="ARBA" id="ARBA00022473"/>
    </source>
</evidence>
<evidence type="ECO:0000259" key="10">
    <source>
        <dbReference type="PROSITE" id="PS50071"/>
    </source>
</evidence>
<dbReference type="SMART" id="SM00389">
    <property type="entry name" value="HOX"/>
    <property type="match status" value="1"/>
</dbReference>
<dbReference type="Gene3D" id="1.10.10.60">
    <property type="entry name" value="Homeodomain-like"/>
    <property type="match status" value="1"/>
</dbReference>
<organism evidence="11">
    <name type="scientific">Membranipora membranacea</name>
    <name type="common">Sea mat</name>
    <dbReference type="NCBI Taxonomy" id="95170"/>
    <lineage>
        <taxon>Eukaryota</taxon>
        <taxon>Metazoa</taxon>
        <taxon>Spiralia</taxon>
        <taxon>Lophotrochozoa</taxon>
        <taxon>Bryozoa</taxon>
        <taxon>Gymnolaemata</taxon>
        <taxon>Cheilostomatida</taxon>
        <taxon>Malacostegina</taxon>
        <taxon>Membraniporoidea</taxon>
        <taxon>Membraniporidae</taxon>
        <taxon>Membranipora</taxon>
    </lineage>
</organism>
<feature type="domain" description="Homeobox" evidence="10">
    <location>
        <begin position="219"/>
        <end position="279"/>
    </location>
</feature>
<dbReference type="CDD" id="cd00086">
    <property type="entry name" value="homeodomain"/>
    <property type="match status" value="1"/>
</dbReference>